<reference evidence="4 5" key="1">
    <citation type="submission" date="2019-10" db="EMBL/GenBank/DDBJ databases">
        <title>Assembly and Annotation for the nematode Trichostrongylus colubriformis.</title>
        <authorList>
            <person name="Martin J."/>
        </authorList>
    </citation>
    <scope>NUCLEOTIDE SEQUENCE [LARGE SCALE GENOMIC DNA]</scope>
    <source>
        <strain evidence="4">G859</strain>
        <tissue evidence="4">Whole worm</tissue>
    </source>
</reference>
<dbReference type="PROSITE" id="PS50240">
    <property type="entry name" value="TRYPSIN_DOM"/>
    <property type="match status" value="1"/>
</dbReference>
<gene>
    <name evidence="4" type="ORF">GCK32_005592</name>
</gene>
<dbReference type="InterPro" id="IPR033116">
    <property type="entry name" value="TRYPSIN_SER"/>
</dbReference>
<evidence type="ECO:0000313" key="5">
    <source>
        <dbReference type="Proteomes" id="UP001331761"/>
    </source>
</evidence>
<keyword evidence="1" id="KW-1015">Disulfide bond</keyword>
<dbReference type="InterPro" id="IPR009003">
    <property type="entry name" value="Peptidase_S1_PA"/>
</dbReference>
<keyword evidence="2" id="KW-0378">Hydrolase</keyword>
<dbReference type="Pfam" id="PF00089">
    <property type="entry name" value="Trypsin"/>
    <property type="match status" value="1"/>
</dbReference>
<keyword evidence="5" id="KW-1185">Reference proteome</keyword>
<dbReference type="InterPro" id="IPR043504">
    <property type="entry name" value="Peptidase_S1_PA_chymotrypsin"/>
</dbReference>
<dbReference type="InterPro" id="IPR051333">
    <property type="entry name" value="CLIP_Serine_Protease"/>
</dbReference>
<dbReference type="GO" id="GO:0006508">
    <property type="term" value="P:proteolysis"/>
    <property type="evidence" value="ECO:0007669"/>
    <property type="project" value="UniProtKB-KW"/>
</dbReference>
<dbReference type="Proteomes" id="UP001331761">
    <property type="component" value="Unassembled WGS sequence"/>
</dbReference>
<evidence type="ECO:0000313" key="4">
    <source>
        <dbReference type="EMBL" id="KAK5971689.1"/>
    </source>
</evidence>
<dbReference type="GO" id="GO:0004252">
    <property type="term" value="F:serine-type endopeptidase activity"/>
    <property type="evidence" value="ECO:0007669"/>
    <property type="project" value="InterPro"/>
</dbReference>
<dbReference type="AlphaFoldDB" id="A0AAN8J0B0"/>
<evidence type="ECO:0000256" key="1">
    <source>
        <dbReference type="ARBA" id="ARBA00023157"/>
    </source>
</evidence>
<name>A0AAN8J0B0_TRICO</name>
<dbReference type="Gene3D" id="2.40.10.10">
    <property type="entry name" value="Trypsin-like serine proteases"/>
    <property type="match status" value="1"/>
</dbReference>
<evidence type="ECO:0000259" key="3">
    <source>
        <dbReference type="PROSITE" id="PS50240"/>
    </source>
</evidence>
<dbReference type="InterPro" id="IPR018114">
    <property type="entry name" value="TRYPSIN_HIS"/>
</dbReference>
<dbReference type="PANTHER" id="PTHR24260:SF136">
    <property type="entry name" value="GH08193P-RELATED"/>
    <property type="match status" value="1"/>
</dbReference>
<dbReference type="PRINTS" id="PR00722">
    <property type="entry name" value="CHYMOTRYPSIN"/>
</dbReference>
<sequence>MTCTGSLISPRHVLTAAHCVADYDAERNVTCDGRERVLKASIVEPKNITVFTGTFCRHQVACGNRQRVRKVIAHKNWKRCVQSSVLLNNILEVHDFAILELEKNISYEEAVPICLPSENLRLQRALYGAGSGWDSKSRHPGIKVATFTLQAEEHRNSILLTSSRDTSACGGDSGGPLFQLGPLGRFVIVGVLSGGYGDTKCKRPYFANTYGDVRKHLCWICRHSGVCPKATRVRTRDGRLRKMIEGLHRVYMHVREKAGKF</sequence>
<evidence type="ECO:0000256" key="2">
    <source>
        <dbReference type="RuleBase" id="RU363034"/>
    </source>
</evidence>
<dbReference type="PANTHER" id="PTHR24260">
    <property type="match status" value="1"/>
</dbReference>
<dbReference type="InterPro" id="IPR001314">
    <property type="entry name" value="Peptidase_S1A"/>
</dbReference>
<feature type="domain" description="Peptidase S1" evidence="3">
    <location>
        <begin position="1"/>
        <end position="225"/>
    </location>
</feature>
<dbReference type="SMART" id="SM00020">
    <property type="entry name" value="Tryp_SPc"/>
    <property type="match status" value="1"/>
</dbReference>
<proteinExistence type="predicted"/>
<keyword evidence="2" id="KW-0720">Serine protease</keyword>
<dbReference type="PROSITE" id="PS00135">
    <property type="entry name" value="TRYPSIN_SER"/>
    <property type="match status" value="1"/>
</dbReference>
<protein>
    <submittedName>
        <fullName evidence="4">Trypsin</fullName>
    </submittedName>
</protein>
<dbReference type="SUPFAM" id="SSF50494">
    <property type="entry name" value="Trypsin-like serine proteases"/>
    <property type="match status" value="1"/>
</dbReference>
<keyword evidence="2" id="KW-0645">Protease</keyword>
<accession>A0AAN8J0B0</accession>
<organism evidence="4 5">
    <name type="scientific">Trichostrongylus colubriformis</name>
    <name type="common">Black scour worm</name>
    <dbReference type="NCBI Taxonomy" id="6319"/>
    <lineage>
        <taxon>Eukaryota</taxon>
        <taxon>Metazoa</taxon>
        <taxon>Ecdysozoa</taxon>
        <taxon>Nematoda</taxon>
        <taxon>Chromadorea</taxon>
        <taxon>Rhabditida</taxon>
        <taxon>Rhabditina</taxon>
        <taxon>Rhabditomorpha</taxon>
        <taxon>Strongyloidea</taxon>
        <taxon>Trichostrongylidae</taxon>
        <taxon>Trichostrongylus</taxon>
    </lineage>
</organism>
<dbReference type="EMBL" id="WIXE01017492">
    <property type="protein sequence ID" value="KAK5971689.1"/>
    <property type="molecule type" value="Genomic_DNA"/>
</dbReference>
<dbReference type="InterPro" id="IPR001254">
    <property type="entry name" value="Trypsin_dom"/>
</dbReference>
<comment type="caution">
    <text evidence="4">The sequence shown here is derived from an EMBL/GenBank/DDBJ whole genome shotgun (WGS) entry which is preliminary data.</text>
</comment>
<dbReference type="PROSITE" id="PS00134">
    <property type="entry name" value="TRYPSIN_HIS"/>
    <property type="match status" value="1"/>
</dbReference>